<reference evidence="1" key="1">
    <citation type="submission" date="2016-06" db="EMBL/GenBank/DDBJ databases">
        <title>Draft Genome sequence of the fungus Inonotus baumii.</title>
        <authorList>
            <person name="Zhu H."/>
            <person name="Lin W."/>
        </authorList>
    </citation>
    <scope>NUCLEOTIDE SEQUENCE</scope>
    <source>
        <strain evidence="1">821</strain>
    </source>
</reference>
<evidence type="ECO:0000313" key="1">
    <source>
        <dbReference type="EMBL" id="OCB88745.1"/>
    </source>
</evidence>
<dbReference type="AlphaFoldDB" id="A0A9Q5HZK7"/>
<sequence>MHFLDLFDDVLLKIAYECSAIDIFILERSCRTLRDFFSQPNRPLWLHILGELDEFHSPDLPSHIILDSLSSDELKRLAIRAAIGHANWSKPSSSGPRVTRKRIINLKNTGGMLGDLRQDKHIREVMKIVPGGTGEEFLFILWSEGYLQCWDVKKNTVIWTYPQLGTFQNEAVRGYDAEFDAQRGLLFIVVMELSAEPQDWRSPWCMKTFWLNPETKRATVYRKTNQGFAWDVPSVLAICGDVIVMIGNRGVAIASRVLKQCFRLTGVEIISDSVAVSDGCLFFVGREERDEHYSLIALHAQQLFTHPRIRGASCGFQPDNVGFSLTEELRYLRIKEPLLMVAGHFRSVRLVPRRMTWRGPPHHTTIFAIGKLNDAAISSSRIHSRSENTRFWLSLFRFSSPAGHNSSLPPTLTLQQSTSVSIPLSHPYCTEDVHALSHCGRGILASVNTLHKGTLYYAFSFEELLESRDRKAFGPISFGRDHVAPGVVYYEKYSGALTFVSKDQQKLVIQYYD</sequence>
<comment type="caution">
    <text evidence="1">The sequence shown here is derived from an EMBL/GenBank/DDBJ whole genome shotgun (WGS) entry which is preliminary data.</text>
</comment>
<evidence type="ECO:0008006" key="3">
    <source>
        <dbReference type="Google" id="ProtNLM"/>
    </source>
</evidence>
<dbReference type="OrthoDB" id="3257649at2759"/>
<name>A0A9Q5HZK7_SANBA</name>
<keyword evidence="2" id="KW-1185">Reference proteome</keyword>
<accession>A0A9Q5HZK7</accession>
<dbReference type="Proteomes" id="UP000757232">
    <property type="component" value="Unassembled WGS sequence"/>
</dbReference>
<gene>
    <name evidence="1" type="ORF">A7U60_g4127</name>
</gene>
<organism evidence="1 2">
    <name type="scientific">Sanghuangporus baumii</name>
    <name type="common">Phellinus baumii</name>
    <dbReference type="NCBI Taxonomy" id="108892"/>
    <lineage>
        <taxon>Eukaryota</taxon>
        <taxon>Fungi</taxon>
        <taxon>Dikarya</taxon>
        <taxon>Basidiomycota</taxon>
        <taxon>Agaricomycotina</taxon>
        <taxon>Agaricomycetes</taxon>
        <taxon>Hymenochaetales</taxon>
        <taxon>Hymenochaetaceae</taxon>
        <taxon>Sanghuangporus</taxon>
    </lineage>
</organism>
<protein>
    <recommendedName>
        <fullName evidence="3">F-box domain-containing protein</fullName>
    </recommendedName>
</protein>
<evidence type="ECO:0000313" key="2">
    <source>
        <dbReference type="Proteomes" id="UP000757232"/>
    </source>
</evidence>
<proteinExistence type="predicted"/>
<dbReference type="EMBL" id="LNZH02000172">
    <property type="protein sequence ID" value="OCB88745.1"/>
    <property type="molecule type" value="Genomic_DNA"/>
</dbReference>